<evidence type="ECO:0000256" key="8">
    <source>
        <dbReference type="ARBA" id="ARBA00029924"/>
    </source>
</evidence>
<dbReference type="HAMAP" id="MF_00366">
    <property type="entry name" value="RNApol_bact_RpoZ"/>
    <property type="match status" value="1"/>
</dbReference>
<name>A0A127M9Z5_9GAMM</name>
<evidence type="ECO:0000256" key="11">
    <source>
        <dbReference type="HAMAP-Rule" id="MF_00366"/>
    </source>
</evidence>
<evidence type="ECO:0000256" key="9">
    <source>
        <dbReference type="ARBA" id="ARBA00030998"/>
    </source>
</evidence>
<dbReference type="GO" id="GO:0003677">
    <property type="term" value="F:DNA binding"/>
    <property type="evidence" value="ECO:0007669"/>
    <property type="project" value="UniProtKB-UniRule"/>
</dbReference>
<keyword evidence="5 11" id="KW-0808">Transferase</keyword>
<comment type="similarity">
    <text evidence="1 11">Belongs to the RNA polymerase subunit omega family.</text>
</comment>
<dbReference type="KEGG" id="zal:AZF00_17970"/>
<dbReference type="InterPro" id="IPR006110">
    <property type="entry name" value="Pol_omega/Rpo6/RPB6"/>
</dbReference>
<dbReference type="AlphaFoldDB" id="A0A127M9Z5"/>
<evidence type="ECO:0000256" key="7">
    <source>
        <dbReference type="ARBA" id="ARBA00023163"/>
    </source>
</evidence>
<dbReference type="RefSeq" id="WP_008252847.1">
    <property type="nucleotide sequence ID" value="NZ_CP014544.1"/>
</dbReference>
<dbReference type="SUPFAM" id="SSF63562">
    <property type="entry name" value="RPB6/omega subunit-like"/>
    <property type="match status" value="1"/>
</dbReference>
<accession>A0A127M9Z5</accession>
<evidence type="ECO:0000256" key="6">
    <source>
        <dbReference type="ARBA" id="ARBA00022695"/>
    </source>
</evidence>
<organism evidence="13 14">
    <name type="scientific">Zhongshania aliphaticivorans</name>
    <dbReference type="NCBI Taxonomy" id="1470434"/>
    <lineage>
        <taxon>Bacteria</taxon>
        <taxon>Pseudomonadati</taxon>
        <taxon>Pseudomonadota</taxon>
        <taxon>Gammaproteobacteria</taxon>
        <taxon>Cellvibrionales</taxon>
        <taxon>Spongiibacteraceae</taxon>
        <taxon>Zhongshania</taxon>
    </lineage>
</organism>
<evidence type="ECO:0000313" key="13">
    <source>
        <dbReference type="EMBL" id="AMO70073.1"/>
    </source>
</evidence>
<comment type="function">
    <text evidence="11">Promotes RNA polymerase assembly. Latches the N- and C-terminal regions of the beta' subunit thereby facilitating its interaction with the beta and alpha subunits.</text>
</comment>
<dbReference type="GO" id="GO:0003899">
    <property type="term" value="F:DNA-directed RNA polymerase activity"/>
    <property type="evidence" value="ECO:0007669"/>
    <property type="project" value="UniProtKB-UniRule"/>
</dbReference>
<reference evidence="13 14" key="1">
    <citation type="submission" date="2015-12" db="EMBL/GenBank/DDBJ databases">
        <authorList>
            <person name="Shamseldin A."/>
            <person name="Moawad H."/>
            <person name="Abd El-Rahim W.M."/>
            <person name="Sadowsky M.J."/>
        </authorList>
    </citation>
    <scope>NUCLEOTIDE SEQUENCE [LARGE SCALE GENOMIC DNA]</scope>
    <source>
        <strain evidence="13 14">SM2</strain>
    </source>
</reference>
<dbReference type="Gene3D" id="3.90.940.10">
    <property type="match status" value="1"/>
</dbReference>
<evidence type="ECO:0000256" key="12">
    <source>
        <dbReference type="SAM" id="MobiDB-lite"/>
    </source>
</evidence>
<evidence type="ECO:0000256" key="1">
    <source>
        <dbReference type="ARBA" id="ARBA00006711"/>
    </source>
</evidence>
<protein>
    <recommendedName>
        <fullName evidence="3 11">DNA-directed RNA polymerase subunit omega</fullName>
        <shortName evidence="11">RNAP omega subunit</shortName>
        <ecNumber evidence="2 11">2.7.7.6</ecNumber>
    </recommendedName>
    <alternativeName>
        <fullName evidence="9 11">RNA polymerase omega subunit</fullName>
    </alternativeName>
    <alternativeName>
        <fullName evidence="8 11">Transcriptase subunit omega</fullName>
    </alternativeName>
</protein>
<evidence type="ECO:0000313" key="14">
    <source>
        <dbReference type="Proteomes" id="UP000074119"/>
    </source>
</evidence>
<comment type="subunit">
    <text evidence="11">The RNAP catalytic core consists of 2 alpha, 1 beta, 1 beta' and 1 omega subunit. When a sigma factor is associated with the core the holoenzyme is formed, which can initiate transcription.</text>
</comment>
<evidence type="ECO:0000256" key="2">
    <source>
        <dbReference type="ARBA" id="ARBA00012418"/>
    </source>
</evidence>
<gene>
    <name evidence="11" type="primary">rpoZ</name>
    <name evidence="13" type="ORF">AZF00_17970</name>
</gene>
<keyword evidence="7 11" id="KW-0804">Transcription</keyword>
<dbReference type="GO" id="GO:0000428">
    <property type="term" value="C:DNA-directed RNA polymerase complex"/>
    <property type="evidence" value="ECO:0007669"/>
    <property type="project" value="UniProtKB-KW"/>
</dbReference>
<evidence type="ECO:0000256" key="4">
    <source>
        <dbReference type="ARBA" id="ARBA00022478"/>
    </source>
</evidence>
<feature type="region of interest" description="Disordered" evidence="12">
    <location>
        <begin position="67"/>
        <end position="87"/>
    </location>
</feature>
<dbReference type="Proteomes" id="UP000074119">
    <property type="component" value="Chromosome"/>
</dbReference>
<dbReference type="PANTHER" id="PTHR34476:SF1">
    <property type="entry name" value="DNA-DIRECTED RNA POLYMERASE SUBUNIT OMEGA"/>
    <property type="match status" value="1"/>
</dbReference>
<evidence type="ECO:0000256" key="5">
    <source>
        <dbReference type="ARBA" id="ARBA00022679"/>
    </source>
</evidence>
<dbReference type="EC" id="2.7.7.6" evidence="2 11"/>
<sequence>MARITVEDCLQAVDNRFELVMVASKRAHALATGGKTALVAEEGDKPTVIALRELAEGKITREQVMAANKHDDEPEIDLGAELGAASL</sequence>
<proteinExistence type="inferred from homology"/>
<comment type="catalytic activity">
    <reaction evidence="10 11">
        <text>RNA(n) + a ribonucleoside 5'-triphosphate = RNA(n+1) + diphosphate</text>
        <dbReference type="Rhea" id="RHEA:21248"/>
        <dbReference type="Rhea" id="RHEA-COMP:14527"/>
        <dbReference type="Rhea" id="RHEA-COMP:17342"/>
        <dbReference type="ChEBI" id="CHEBI:33019"/>
        <dbReference type="ChEBI" id="CHEBI:61557"/>
        <dbReference type="ChEBI" id="CHEBI:140395"/>
        <dbReference type="EC" id="2.7.7.6"/>
    </reaction>
</comment>
<dbReference type="InterPro" id="IPR003716">
    <property type="entry name" value="DNA-dir_RNA_pol_omega"/>
</dbReference>
<dbReference type="PANTHER" id="PTHR34476">
    <property type="entry name" value="DNA-DIRECTED RNA POLYMERASE SUBUNIT OMEGA"/>
    <property type="match status" value="1"/>
</dbReference>
<dbReference type="GO" id="GO:0006351">
    <property type="term" value="P:DNA-templated transcription"/>
    <property type="evidence" value="ECO:0007669"/>
    <property type="project" value="UniProtKB-UniRule"/>
</dbReference>
<dbReference type="SMART" id="SM01409">
    <property type="entry name" value="RNA_pol_Rpb6"/>
    <property type="match status" value="1"/>
</dbReference>
<dbReference type="STRING" id="1470434.AZF00_17970"/>
<dbReference type="EMBL" id="CP014544">
    <property type="protein sequence ID" value="AMO70073.1"/>
    <property type="molecule type" value="Genomic_DNA"/>
</dbReference>
<dbReference type="NCBIfam" id="TIGR00690">
    <property type="entry name" value="rpoZ"/>
    <property type="match status" value="1"/>
</dbReference>
<keyword evidence="6 11" id="KW-0548">Nucleotidyltransferase</keyword>
<evidence type="ECO:0000256" key="10">
    <source>
        <dbReference type="ARBA" id="ARBA00048552"/>
    </source>
</evidence>
<dbReference type="InterPro" id="IPR036161">
    <property type="entry name" value="RPB6/omega-like_sf"/>
</dbReference>
<keyword evidence="4 11" id="KW-0240">DNA-directed RNA polymerase</keyword>
<evidence type="ECO:0000256" key="3">
    <source>
        <dbReference type="ARBA" id="ARBA00013725"/>
    </source>
</evidence>
<dbReference type="Pfam" id="PF01192">
    <property type="entry name" value="RNA_pol_Rpb6"/>
    <property type="match status" value="1"/>
</dbReference>